<keyword evidence="3" id="KW-0418">Kinase</keyword>
<evidence type="ECO:0000256" key="3">
    <source>
        <dbReference type="ARBA" id="ARBA00022777"/>
    </source>
</evidence>
<dbReference type="Gene3D" id="3.40.50.10240">
    <property type="entry name" value="Thiamin pyrophosphokinase, catalytic domain"/>
    <property type="match status" value="1"/>
</dbReference>
<dbReference type="InterPro" id="IPR036759">
    <property type="entry name" value="TPK_catalytic_sf"/>
</dbReference>
<dbReference type="AlphaFoldDB" id="A0AAX4K3U8"/>
<gene>
    <name evidence="5" type="ORF">L201_006796</name>
</gene>
<keyword evidence="4" id="KW-0067">ATP-binding</keyword>
<evidence type="ECO:0000256" key="4">
    <source>
        <dbReference type="ARBA" id="ARBA00022840"/>
    </source>
</evidence>
<name>A0AAX4K3U8_9TREE</name>
<dbReference type="RefSeq" id="XP_066078611.1">
    <property type="nucleotide sequence ID" value="XM_066222514.1"/>
</dbReference>
<proteinExistence type="predicted"/>
<dbReference type="GO" id="GO:0005524">
    <property type="term" value="F:ATP binding"/>
    <property type="evidence" value="ECO:0007669"/>
    <property type="project" value="UniProtKB-KW"/>
</dbReference>
<keyword evidence="2" id="KW-0547">Nucleotide-binding</keyword>
<dbReference type="EMBL" id="CP144106">
    <property type="protein sequence ID" value="WWC91849.1"/>
    <property type="molecule type" value="Genomic_DNA"/>
</dbReference>
<reference evidence="5 6" key="1">
    <citation type="submission" date="2024-01" db="EMBL/GenBank/DDBJ databases">
        <title>Comparative genomics of Cryptococcus and Kwoniella reveals pathogenesis evolution and contrasting modes of karyotype evolution via chromosome fusion or intercentromeric recombination.</title>
        <authorList>
            <person name="Coelho M.A."/>
            <person name="David-Palma M."/>
            <person name="Shea T."/>
            <person name="Bowers K."/>
            <person name="McGinley-Smith S."/>
            <person name="Mohammad A.W."/>
            <person name="Gnirke A."/>
            <person name="Yurkov A.M."/>
            <person name="Nowrousian M."/>
            <person name="Sun S."/>
            <person name="Cuomo C.A."/>
            <person name="Heitman J."/>
        </authorList>
    </citation>
    <scope>NUCLEOTIDE SEQUENCE [LARGE SCALE GENOMIC DNA]</scope>
    <source>
        <strain evidence="5 6">CBS 6074</strain>
    </source>
</reference>
<protein>
    <submittedName>
        <fullName evidence="5">Uncharacterized protein</fullName>
    </submittedName>
</protein>
<dbReference type="GO" id="GO:0016301">
    <property type="term" value="F:kinase activity"/>
    <property type="evidence" value="ECO:0007669"/>
    <property type="project" value="UniProtKB-KW"/>
</dbReference>
<dbReference type="GO" id="GO:0004788">
    <property type="term" value="F:thiamine diphosphokinase activity"/>
    <property type="evidence" value="ECO:0007669"/>
    <property type="project" value="InterPro"/>
</dbReference>
<dbReference type="GO" id="GO:0009229">
    <property type="term" value="P:thiamine diphosphate biosynthetic process"/>
    <property type="evidence" value="ECO:0007669"/>
    <property type="project" value="InterPro"/>
</dbReference>
<dbReference type="SUPFAM" id="SSF63999">
    <property type="entry name" value="Thiamin pyrophosphokinase, catalytic domain"/>
    <property type="match status" value="1"/>
</dbReference>
<organism evidence="5 6">
    <name type="scientific">Kwoniella dendrophila CBS 6074</name>
    <dbReference type="NCBI Taxonomy" id="1295534"/>
    <lineage>
        <taxon>Eukaryota</taxon>
        <taxon>Fungi</taxon>
        <taxon>Dikarya</taxon>
        <taxon>Basidiomycota</taxon>
        <taxon>Agaricomycotina</taxon>
        <taxon>Tremellomycetes</taxon>
        <taxon>Tremellales</taxon>
        <taxon>Cryptococcaceae</taxon>
        <taxon>Kwoniella</taxon>
    </lineage>
</organism>
<accession>A0AAX4K3U8</accession>
<dbReference type="Proteomes" id="UP001355207">
    <property type="component" value="Chromosome 9"/>
</dbReference>
<evidence type="ECO:0000256" key="2">
    <source>
        <dbReference type="ARBA" id="ARBA00022741"/>
    </source>
</evidence>
<evidence type="ECO:0000256" key="1">
    <source>
        <dbReference type="ARBA" id="ARBA00022679"/>
    </source>
</evidence>
<keyword evidence="1" id="KW-0808">Transferase</keyword>
<evidence type="ECO:0000313" key="6">
    <source>
        <dbReference type="Proteomes" id="UP001355207"/>
    </source>
</evidence>
<sequence>MTPITWTCEELLRGGSSKPYALIIVNQPIRPDLLNKVWKAASIRLCADGGANRLFDLDEAKECSER</sequence>
<keyword evidence="6" id="KW-1185">Reference proteome</keyword>
<dbReference type="GeneID" id="91097465"/>
<evidence type="ECO:0000313" key="5">
    <source>
        <dbReference type="EMBL" id="WWC91849.1"/>
    </source>
</evidence>